<dbReference type="AlphaFoldDB" id="A0A087LZS6"/>
<keyword evidence="1" id="KW-0812">Transmembrane</keyword>
<protein>
    <recommendedName>
        <fullName evidence="4">DUF2628 domain-containing protein</fullName>
    </recommendedName>
</protein>
<evidence type="ECO:0000313" key="3">
    <source>
        <dbReference type="Proteomes" id="UP000028981"/>
    </source>
</evidence>
<evidence type="ECO:0000256" key="1">
    <source>
        <dbReference type="SAM" id="Phobius"/>
    </source>
</evidence>
<evidence type="ECO:0008006" key="4">
    <source>
        <dbReference type="Google" id="ProtNLM"/>
    </source>
</evidence>
<evidence type="ECO:0000313" key="2">
    <source>
        <dbReference type="EMBL" id="KFL30129.1"/>
    </source>
</evidence>
<dbReference type="Proteomes" id="UP000028981">
    <property type="component" value="Unassembled WGS sequence"/>
</dbReference>
<dbReference type="EMBL" id="JQGC01000015">
    <property type="protein sequence ID" value="KFL30129.1"/>
    <property type="molecule type" value="Genomic_DNA"/>
</dbReference>
<dbReference type="OrthoDB" id="7951051at2"/>
<sequence length="118" mass="12924">MTLFALYRSVDDPTALPVAVSERFSWFSALLPPVHALIYRHWDLLGLFVVGLVALVFGARYLGPDASLWLYILLAIACGFAAPGAERRALKRRGLVSAGHRFAADADLARLAVMESRP</sequence>
<dbReference type="STRING" id="46914.JP75_16160"/>
<comment type="caution">
    <text evidence="2">The sequence shown here is derived from an EMBL/GenBank/DDBJ whole genome shotgun (WGS) entry which is preliminary data.</text>
</comment>
<name>A0A087LZS6_9HYPH</name>
<feature type="transmembrane region" description="Helical" evidence="1">
    <location>
        <begin position="68"/>
        <end position="85"/>
    </location>
</feature>
<proteinExistence type="predicted"/>
<organism evidence="2 3">
    <name type="scientific">Devosia riboflavina</name>
    <dbReference type="NCBI Taxonomy" id="46914"/>
    <lineage>
        <taxon>Bacteria</taxon>
        <taxon>Pseudomonadati</taxon>
        <taxon>Pseudomonadota</taxon>
        <taxon>Alphaproteobacteria</taxon>
        <taxon>Hyphomicrobiales</taxon>
        <taxon>Devosiaceae</taxon>
        <taxon>Devosia</taxon>
    </lineage>
</organism>
<reference evidence="2 3" key="1">
    <citation type="submission" date="2014-08" db="EMBL/GenBank/DDBJ databases">
        <authorList>
            <person name="Hassan Y.I."/>
            <person name="Lepp D."/>
            <person name="Zhou T."/>
        </authorList>
    </citation>
    <scope>NUCLEOTIDE SEQUENCE [LARGE SCALE GENOMIC DNA]</scope>
    <source>
        <strain evidence="2 3">IFO13584</strain>
    </source>
</reference>
<accession>A0A087LZS6</accession>
<keyword evidence="1" id="KW-1133">Transmembrane helix</keyword>
<feature type="transmembrane region" description="Helical" evidence="1">
    <location>
        <begin position="44"/>
        <end position="62"/>
    </location>
</feature>
<gene>
    <name evidence="2" type="ORF">JP75_16160</name>
</gene>
<keyword evidence="1" id="KW-0472">Membrane</keyword>
<keyword evidence="3" id="KW-1185">Reference proteome</keyword>
<dbReference type="RefSeq" id="WP_035084716.1">
    <property type="nucleotide sequence ID" value="NZ_JQGC01000015.1"/>
</dbReference>